<dbReference type="InterPro" id="IPR001878">
    <property type="entry name" value="Znf_CCHC"/>
</dbReference>
<evidence type="ECO:0000313" key="5">
    <source>
        <dbReference type="Proteomes" id="UP001642360"/>
    </source>
</evidence>
<feature type="domain" description="CCHC-type" evidence="3">
    <location>
        <begin position="87"/>
        <end position="102"/>
    </location>
</feature>
<dbReference type="PROSITE" id="PS50158">
    <property type="entry name" value="ZF_CCHC"/>
    <property type="match status" value="1"/>
</dbReference>
<evidence type="ECO:0000256" key="1">
    <source>
        <dbReference type="PROSITE-ProRule" id="PRU00047"/>
    </source>
</evidence>
<dbReference type="Proteomes" id="UP001642360">
    <property type="component" value="Unassembled WGS sequence"/>
</dbReference>
<dbReference type="Gene3D" id="4.10.60.10">
    <property type="entry name" value="Zinc finger, CCHC-type"/>
    <property type="match status" value="1"/>
</dbReference>
<comment type="caution">
    <text evidence="4">The sequence shown here is derived from an EMBL/GenBank/DDBJ whole genome shotgun (WGS) entry which is preliminary data.</text>
</comment>
<feature type="compositionally biased region" description="Low complexity" evidence="2">
    <location>
        <begin position="46"/>
        <end position="56"/>
    </location>
</feature>
<name>A0ABC8QX80_9AQUA</name>
<dbReference type="SUPFAM" id="SSF57756">
    <property type="entry name" value="Retrovirus zinc finger-like domains"/>
    <property type="match status" value="1"/>
</dbReference>
<accession>A0ABC8QX80</accession>
<dbReference type="AlphaFoldDB" id="A0ABC8QX80"/>
<evidence type="ECO:0000313" key="4">
    <source>
        <dbReference type="EMBL" id="CAK9136841.1"/>
    </source>
</evidence>
<dbReference type="InterPro" id="IPR036875">
    <property type="entry name" value="Znf_CCHC_sf"/>
</dbReference>
<gene>
    <name evidence="4" type="ORF">ILEXP_LOCUS3847</name>
</gene>
<evidence type="ECO:0000259" key="3">
    <source>
        <dbReference type="PROSITE" id="PS50158"/>
    </source>
</evidence>
<sequence>MIMIRERISPLRIRNFSEMVELAYIIEKEMKLKDFRGEQVQRRNNRPYGNNGGSRNHPYARLGNSNRKSRLINGPGGGNNTKDWHTCFHCGKIGHMRNRCPQLSSKERNNYLRYQQGEGSKPLAMQGQKTPQNQSGGEPRNLRYGRVYQMTAKPID</sequence>
<dbReference type="GO" id="GO:0008270">
    <property type="term" value="F:zinc ion binding"/>
    <property type="evidence" value="ECO:0007669"/>
    <property type="project" value="UniProtKB-KW"/>
</dbReference>
<dbReference type="EMBL" id="CAUOFW020000781">
    <property type="protein sequence ID" value="CAK9136841.1"/>
    <property type="molecule type" value="Genomic_DNA"/>
</dbReference>
<keyword evidence="1" id="KW-0863">Zinc-finger</keyword>
<dbReference type="SMART" id="SM00343">
    <property type="entry name" value="ZnF_C2HC"/>
    <property type="match status" value="1"/>
</dbReference>
<dbReference type="Pfam" id="PF00098">
    <property type="entry name" value="zf-CCHC"/>
    <property type="match status" value="1"/>
</dbReference>
<feature type="region of interest" description="Disordered" evidence="2">
    <location>
        <begin position="117"/>
        <end position="156"/>
    </location>
</feature>
<feature type="region of interest" description="Disordered" evidence="2">
    <location>
        <begin position="37"/>
        <end position="78"/>
    </location>
</feature>
<feature type="compositionally biased region" description="Polar residues" evidence="2">
    <location>
        <begin position="127"/>
        <end position="136"/>
    </location>
</feature>
<proteinExistence type="predicted"/>
<keyword evidence="5" id="KW-1185">Reference proteome</keyword>
<keyword evidence="1" id="KW-0479">Metal-binding</keyword>
<keyword evidence="1" id="KW-0862">Zinc</keyword>
<reference evidence="4 5" key="1">
    <citation type="submission" date="2024-02" db="EMBL/GenBank/DDBJ databases">
        <authorList>
            <person name="Vignale AGUSTIN F."/>
            <person name="Sosa J E."/>
            <person name="Modenutti C."/>
        </authorList>
    </citation>
    <scope>NUCLEOTIDE SEQUENCE [LARGE SCALE GENOMIC DNA]</scope>
</reference>
<evidence type="ECO:0000256" key="2">
    <source>
        <dbReference type="SAM" id="MobiDB-lite"/>
    </source>
</evidence>
<protein>
    <recommendedName>
        <fullName evidence="3">CCHC-type domain-containing protein</fullName>
    </recommendedName>
</protein>
<organism evidence="4 5">
    <name type="scientific">Ilex paraguariensis</name>
    <name type="common">yerba mate</name>
    <dbReference type="NCBI Taxonomy" id="185542"/>
    <lineage>
        <taxon>Eukaryota</taxon>
        <taxon>Viridiplantae</taxon>
        <taxon>Streptophyta</taxon>
        <taxon>Embryophyta</taxon>
        <taxon>Tracheophyta</taxon>
        <taxon>Spermatophyta</taxon>
        <taxon>Magnoliopsida</taxon>
        <taxon>eudicotyledons</taxon>
        <taxon>Gunneridae</taxon>
        <taxon>Pentapetalae</taxon>
        <taxon>asterids</taxon>
        <taxon>campanulids</taxon>
        <taxon>Aquifoliales</taxon>
        <taxon>Aquifoliaceae</taxon>
        <taxon>Ilex</taxon>
    </lineage>
</organism>